<proteinExistence type="predicted"/>
<dbReference type="SUPFAM" id="SSF141868">
    <property type="entry name" value="EAL domain-like"/>
    <property type="match status" value="1"/>
</dbReference>
<dbReference type="RefSeq" id="WP_116649901.1">
    <property type="nucleotide sequence ID" value="NZ_QUZK01000018.1"/>
</dbReference>
<comment type="caution">
    <text evidence="4">The sequence shown here is derived from an EMBL/GenBank/DDBJ whole genome shotgun (WGS) entry which is preliminary data.</text>
</comment>
<feature type="region of interest" description="Disordered" evidence="1">
    <location>
        <begin position="392"/>
        <end position="414"/>
    </location>
</feature>
<evidence type="ECO:0000256" key="1">
    <source>
        <dbReference type="SAM" id="MobiDB-lite"/>
    </source>
</evidence>
<dbReference type="SMART" id="SM00052">
    <property type="entry name" value="EAL"/>
    <property type="match status" value="1"/>
</dbReference>
<dbReference type="CDD" id="cd01948">
    <property type="entry name" value="EAL"/>
    <property type="match status" value="1"/>
</dbReference>
<feature type="domain" description="EAL" evidence="3">
    <location>
        <begin position="142"/>
        <end position="398"/>
    </location>
</feature>
<protein>
    <submittedName>
        <fullName evidence="4">EAL domain-containing protein</fullName>
    </submittedName>
</protein>
<reference evidence="4 5" key="1">
    <citation type="submission" date="2018-08" db="EMBL/GenBank/DDBJ databases">
        <title>Wenzhouxiangella salilacus sp. nov., a novel bacterium isolated from a saline lake in Xinjiang Province, China.</title>
        <authorList>
            <person name="Han S."/>
        </authorList>
    </citation>
    <scope>NUCLEOTIDE SEQUENCE [LARGE SCALE GENOMIC DNA]</scope>
    <source>
        <strain evidence="4 5">XDB06</strain>
    </source>
</reference>
<feature type="transmembrane region" description="Helical" evidence="2">
    <location>
        <begin position="111"/>
        <end position="130"/>
    </location>
</feature>
<dbReference type="InterPro" id="IPR050706">
    <property type="entry name" value="Cyclic-di-GMP_PDE-like"/>
</dbReference>
<evidence type="ECO:0000313" key="5">
    <source>
        <dbReference type="Proteomes" id="UP000260351"/>
    </source>
</evidence>
<evidence type="ECO:0000259" key="3">
    <source>
        <dbReference type="PROSITE" id="PS50883"/>
    </source>
</evidence>
<keyword evidence="2" id="KW-0812">Transmembrane</keyword>
<keyword evidence="5" id="KW-1185">Reference proteome</keyword>
<dbReference type="Proteomes" id="UP000260351">
    <property type="component" value="Unassembled WGS sequence"/>
</dbReference>
<keyword evidence="2" id="KW-0472">Membrane</keyword>
<dbReference type="PROSITE" id="PS50883">
    <property type="entry name" value="EAL"/>
    <property type="match status" value="1"/>
</dbReference>
<dbReference type="PANTHER" id="PTHR33121">
    <property type="entry name" value="CYCLIC DI-GMP PHOSPHODIESTERASE PDEF"/>
    <property type="match status" value="1"/>
</dbReference>
<accession>A0A3E1KC12</accession>
<dbReference type="EMBL" id="QUZK01000018">
    <property type="protein sequence ID" value="RFF31595.1"/>
    <property type="molecule type" value="Genomic_DNA"/>
</dbReference>
<feature type="transmembrane region" description="Helical" evidence="2">
    <location>
        <begin position="34"/>
        <end position="54"/>
    </location>
</feature>
<dbReference type="AlphaFoldDB" id="A0A3E1KC12"/>
<name>A0A3E1KC12_9GAMM</name>
<sequence>MTKHDLSLRAGNGGRAADLLAYRTLRASVGLPRLTSLGLIALGLLASWLCVYAAGGAGALAPHLYYLPILFAATRFGPVVALCTGLAAMFLAGPMTPEFTATGEPQDAFQWLTRGAFFIGIGQLSAWLLAPSIRPITEELHALQLEHRIRHALTHDEFRLVYQPIYSISSSRYVGVEALIRWEHPVHGNIPPDQFMGVAEETDLIHEITDFVLDQACRAASEWRNVALAQGRPPFHVAVNLSARDMERPELARTIETVLERHQLPAELLHLELTESVLAFEGTGFQLRQLKKLGITLSIDDFGTGYSSLSYLDRFPFDIIKIDRSLIANLGPNASSQSLARGMIALSGSLEMLTIAEGIETREQLAIAHDIGFDLVQGFLFSRPRPPAEIPALVASSVDPSRAQAESAGDRSEP</sequence>
<dbReference type="InterPro" id="IPR001633">
    <property type="entry name" value="EAL_dom"/>
</dbReference>
<dbReference type="Pfam" id="PF00563">
    <property type="entry name" value="EAL"/>
    <property type="match status" value="1"/>
</dbReference>
<evidence type="ECO:0000256" key="2">
    <source>
        <dbReference type="SAM" id="Phobius"/>
    </source>
</evidence>
<organism evidence="4 5">
    <name type="scientific">Wenzhouxiangella sediminis</name>
    <dbReference type="NCBI Taxonomy" id="1792836"/>
    <lineage>
        <taxon>Bacteria</taxon>
        <taxon>Pseudomonadati</taxon>
        <taxon>Pseudomonadota</taxon>
        <taxon>Gammaproteobacteria</taxon>
        <taxon>Chromatiales</taxon>
        <taxon>Wenzhouxiangellaceae</taxon>
        <taxon>Wenzhouxiangella</taxon>
    </lineage>
</organism>
<dbReference type="Gene3D" id="3.20.20.450">
    <property type="entry name" value="EAL domain"/>
    <property type="match status" value="1"/>
</dbReference>
<gene>
    <name evidence="4" type="ORF">DZC52_04345</name>
</gene>
<dbReference type="GO" id="GO:0071111">
    <property type="term" value="F:cyclic-guanylate-specific phosphodiesterase activity"/>
    <property type="evidence" value="ECO:0007669"/>
    <property type="project" value="InterPro"/>
</dbReference>
<dbReference type="OrthoDB" id="9812358at2"/>
<feature type="transmembrane region" description="Helical" evidence="2">
    <location>
        <begin position="66"/>
        <end position="91"/>
    </location>
</feature>
<keyword evidence="2" id="KW-1133">Transmembrane helix</keyword>
<evidence type="ECO:0000313" key="4">
    <source>
        <dbReference type="EMBL" id="RFF31595.1"/>
    </source>
</evidence>
<dbReference type="PANTHER" id="PTHR33121:SF70">
    <property type="entry name" value="SIGNALING PROTEIN YKOW"/>
    <property type="match status" value="1"/>
</dbReference>
<dbReference type="InterPro" id="IPR035919">
    <property type="entry name" value="EAL_sf"/>
</dbReference>